<keyword evidence="4" id="KW-1185">Reference proteome</keyword>
<dbReference type="PATRIC" id="fig|40335.7.peg.857"/>
<feature type="signal peptide" evidence="1">
    <location>
        <begin position="1"/>
        <end position="25"/>
    </location>
</feature>
<dbReference type="RefSeq" id="WP_058520051.1">
    <property type="nucleotide sequence ID" value="NZ_CAAAIP010000001.1"/>
</dbReference>
<dbReference type="Pfam" id="PF07603">
    <property type="entry name" value="Lcl_C"/>
    <property type="match status" value="1"/>
</dbReference>
<dbReference type="OrthoDB" id="5634541at2"/>
<dbReference type="InterPro" id="IPR011460">
    <property type="entry name" value="Lcl_C"/>
</dbReference>
<organism evidence="3 4">
    <name type="scientific">Legionella tucsonensis</name>
    <dbReference type="NCBI Taxonomy" id="40335"/>
    <lineage>
        <taxon>Bacteria</taxon>
        <taxon>Pseudomonadati</taxon>
        <taxon>Pseudomonadota</taxon>
        <taxon>Gammaproteobacteria</taxon>
        <taxon>Legionellales</taxon>
        <taxon>Legionellaceae</taxon>
        <taxon>Legionella</taxon>
    </lineage>
</organism>
<evidence type="ECO:0000313" key="4">
    <source>
        <dbReference type="Proteomes" id="UP000054693"/>
    </source>
</evidence>
<proteinExistence type="predicted"/>
<feature type="chain" id="PRO_5006919107" description="Lcl C-terminal domain-containing protein" evidence="1">
    <location>
        <begin position="26"/>
        <end position="274"/>
    </location>
</feature>
<evidence type="ECO:0000256" key="1">
    <source>
        <dbReference type="SAM" id="SignalP"/>
    </source>
</evidence>
<gene>
    <name evidence="3" type="ORF">Ltuc_0815</name>
</gene>
<feature type="domain" description="Lcl C-terminal" evidence="2">
    <location>
        <begin position="188"/>
        <end position="270"/>
    </location>
</feature>
<dbReference type="AlphaFoldDB" id="A0A0W0ZV57"/>
<protein>
    <recommendedName>
        <fullName evidence="2">Lcl C-terminal domain-containing protein</fullName>
    </recommendedName>
</protein>
<dbReference type="STRING" id="40335.Ltuc_0815"/>
<reference evidence="3 4" key="1">
    <citation type="submission" date="2015-11" db="EMBL/GenBank/DDBJ databases">
        <title>Genomic analysis of 38 Legionella species identifies large and diverse effector repertoires.</title>
        <authorList>
            <person name="Burstein D."/>
            <person name="Amaro F."/>
            <person name="Zusman T."/>
            <person name="Lifshitz Z."/>
            <person name="Cohen O."/>
            <person name="Gilbert J.A."/>
            <person name="Pupko T."/>
            <person name="Shuman H.A."/>
            <person name="Segal G."/>
        </authorList>
    </citation>
    <scope>NUCLEOTIDE SEQUENCE [LARGE SCALE GENOMIC DNA]</scope>
    <source>
        <strain evidence="3 4">ATCC 49180</strain>
    </source>
</reference>
<name>A0A0W0ZV57_9GAMM</name>
<sequence length="274" mass="30012">MQKKLQSLFVKVGLSFLFISSEIHASPPQINVTAPVQQKRIVTVFGNQLVLKINNDATSTINANAITVTQKTYCPNLEVNDSDCSNVAPGDSCILQLSSNTPYAPCLITIEGSNTANSLEILIAFSHLGGLVFQENGGRGKVVANVTQQFKSSWTHSNFDIAGTGYEDGVINTGLITMNPACIGEPSYCAALSCRKIGDEWYLPARNELTTIHSSLCSNAKIPCNFGDFLSAFYWSSSQYDEYYAWFIDFPSGINFQSNKLFGQLVRCVRVFNP</sequence>
<evidence type="ECO:0000259" key="2">
    <source>
        <dbReference type="Pfam" id="PF07603"/>
    </source>
</evidence>
<dbReference type="Proteomes" id="UP000054693">
    <property type="component" value="Unassembled WGS sequence"/>
</dbReference>
<comment type="caution">
    <text evidence="3">The sequence shown here is derived from an EMBL/GenBank/DDBJ whole genome shotgun (WGS) entry which is preliminary data.</text>
</comment>
<keyword evidence="1" id="KW-0732">Signal</keyword>
<accession>A0A0W0ZV57</accession>
<evidence type="ECO:0000313" key="3">
    <source>
        <dbReference type="EMBL" id="KTD72968.1"/>
    </source>
</evidence>
<dbReference type="EMBL" id="LNZA01000001">
    <property type="protein sequence ID" value="KTD72968.1"/>
    <property type="molecule type" value="Genomic_DNA"/>
</dbReference>